<dbReference type="PANTHER" id="PTHR12117">
    <property type="entry name" value="HISTONE ACETYLTRANSFERASE COMPLEX"/>
    <property type="match status" value="1"/>
</dbReference>
<dbReference type="EMBL" id="KK122321">
    <property type="protein sequence ID" value="KFM82494.1"/>
    <property type="molecule type" value="Genomic_DNA"/>
</dbReference>
<dbReference type="GO" id="GO:0005506">
    <property type="term" value="F:iron ion binding"/>
    <property type="evidence" value="ECO:0007669"/>
    <property type="project" value="InterPro"/>
</dbReference>
<organism evidence="2 3">
    <name type="scientific">Stegodyphus mimosarum</name>
    <name type="common">African social velvet spider</name>
    <dbReference type="NCBI Taxonomy" id="407821"/>
    <lineage>
        <taxon>Eukaryota</taxon>
        <taxon>Metazoa</taxon>
        <taxon>Ecdysozoa</taxon>
        <taxon>Arthropoda</taxon>
        <taxon>Chelicerata</taxon>
        <taxon>Arachnida</taxon>
        <taxon>Araneae</taxon>
        <taxon>Araneomorphae</taxon>
        <taxon>Entelegynae</taxon>
        <taxon>Eresoidea</taxon>
        <taxon>Eresidae</taxon>
        <taxon>Stegodyphus</taxon>
    </lineage>
</organism>
<protein>
    <submittedName>
        <fullName evidence="2">2-oxoglutarate and iron-dependent oxygenase domain-containing protein 1</fullName>
    </submittedName>
</protein>
<feature type="domain" description="Oxoglutarate/iron-dependent oxygenase C-terminal degradation" evidence="1">
    <location>
        <begin position="6"/>
        <end position="168"/>
    </location>
</feature>
<dbReference type="GO" id="GO:0006449">
    <property type="term" value="P:regulation of translational termination"/>
    <property type="evidence" value="ECO:0007669"/>
    <property type="project" value="TreeGrafter"/>
</dbReference>
<sequence>MSNTISWTCKGPPTRRKFHEIIDTSVPAILKECQNLFCSEPVFLLLSNITGLKLHPLSEDVDGDDEGSGSHHRDGMGKVSSSIRKWSHGSYTLLHDQSFTQSSFLNAQLYFNCSEWDPEFGGYTSYVAEYENEELLQTDPKPNSLALVYITEGTSHFTKYINHRAAKQPFLQKWHLFRLGLSNLRLAGCLWPEENINVGQEGNVKHKRNMMK</sequence>
<dbReference type="Proteomes" id="UP000054359">
    <property type="component" value="Unassembled WGS sequence"/>
</dbReference>
<gene>
    <name evidence="2" type="ORF">X975_18712</name>
</gene>
<dbReference type="PANTHER" id="PTHR12117:SF0">
    <property type="entry name" value="PROLYL 3-HYDROXYLASE OGFOD1"/>
    <property type="match status" value="1"/>
</dbReference>
<dbReference type="Gene3D" id="2.60.120.620">
    <property type="entry name" value="q2cbj1_9rhob like domain"/>
    <property type="match status" value="1"/>
</dbReference>
<feature type="non-terminal residue" evidence="2">
    <location>
        <position position="212"/>
    </location>
</feature>
<evidence type="ECO:0000259" key="1">
    <source>
        <dbReference type="Pfam" id="PF10637"/>
    </source>
</evidence>
<dbReference type="GO" id="GO:0005737">
    <property type="term" value="C:cytoplasm"/>
    <property type="evidence" value="ECO:0007669"/>
    <property type="project" value="TreeGrafter"/>
</dbReference>
<name>A0A087UYQ5_STEMI</name>
<reference evidence="2 3" key="1">
    <citation type="submission" date="2013-11" db="EMBL/GenBank/DDBJ databases">
        <title>Genome sequencing of Stegodyphus mimosarum.</title>
        <authorList>
            <person name="Bechsgaard J."/>
        </authorList>
    </citation>
    <scope>NUCLEOTIDE SEQUENCE [LARGE SCALE GENOMIC DNA]</scope>
</reference>
<keyword evidence="3" id="KW-1185">Reference proteome</keyword>
<dbReference type="InterPro" id="IPR019601">
    <property type="entry name" value="Oxoglutarate/Fe-dep_Oase_C"/>
</dbReference>
<evidence type="ECO:0000313" key="2">
    <source>
        <dbReference type="EMBL" id="KFM82494.1"/>
    </source>
</evidence>
<dbReference type="STRING" id="407821.A0A087UYQ5"/>
<evidence type="ECO:0000313" key="3">
    <source>
        <dbReference type="Proteomes" id="UP000054359"/>
    </source>
</evidence>
<dbReference type="OMA" id="DTHENEY"/>
<dbReference type="InterPro" id="IPR051842">
    <property type="entry name" value="uS12_prolyl_hydroxylase"/>
</dbReference>
<dbReference type="Pfam" id="PF10637">
    <property type="entry name" value="Ofd1_CTDD"/>
    <property type="match status" value="1"/>
</dbReference>
<dbReference type="GO" id="GO:0031543">
    <property type="term" value="F:peptidyl-proline dioxygenase activity"/>
    <property type="evidence" value="ECO:0007669"/>
    <property type="project" value="TreeGrafter"/>
</dbReference>
<proteinExistence type="predicted"/>
<dbReference type="AlphaFoldDB" id="A0A087UYQ5"/>
<accession>A0A087UYQ5</accession>
<dbReference type="GO" id="GO:0031418">
    <property type="term" value="F:L-ascorbic acid binding"/>
    <property type="evidence" value="ECO:0007669"/>
    <property type="project" value="InterPro"/>
</dbReference>
<dbReference type="OrthoDB" id="6426384at2759"/>